<evidence type="ECO:0008006" key="4">
    <source>
        <dbReference type="Google" id="ProtNLM"/>
    </source>
</evidence>
<dbReference type="Proteomes" id="UP001445335">
    <property type="component" value="Unassembled WGS sequence"/>
</dbReference>
<evidence type="ECO:0000313" key="3">
    <source>
        <dbReference type="Proteomes" id="UP001445335"/>
    </source>
</evidence>
<dbReference type="EMBL" id="JALJOU010000066">
    <property type="protein sequence ID" value="KAK9826355.1"/>
    <property type="molecule type" value="Genomic_DNA"/>
</dbReference>
<keyword evidence="3" id="KW-1185">Reference proteome</keyword>
<evidence type="ECO:0000256" key="1">
    <source>
        <dbReference type="SAM" id="MobiDB-lite"/>
    </source>
</evidence>
<protein>
    <recommendedName>
        <fullName evidence="4">Methyltransferase FkbM domain-containing protein</fullName>
    </recommendedName>
</protein>
<organism evidence="2 3">
    <name type="scientific">Elliptochloris bilobata</name>
    <dbReference type="NCBI Taxonomy" id="381761"/>
    <lineage>
        <taxon>Eukaryota</taxon>
        <taxon>Viridiplantae</taxon>
        <taxon>Chlorophyta</taxon>
        <taxon>core chlorophytes</taxon>
        <taxon>Trebouxiophyceae</taxon>
        <taxon>Trebouxiophyceae incertae sedis</taxon>
        <taxon>Elliptochloris clade</taxon>
        <taxon>Elliptochloris</taxon>
    </lineage>
</organism>
<dbReference type="AlphaFoldDB" id="A0AAW1QYG8"/>
<accession>A0AAW1QYG8</accession>
<proteinExistence type="predicted"/>
<comment type="caution">
    <text evidence="2">The sequence shown here is derived from an EMBL/GenBank/DDBJ whole genome shotgun (WGS) entry which is preliminary data.</text>
</comment>
<reference evidence="2 3" key="1">
    <citation type="journal article" date="2024" name="Nat. Commun.">
        <title>Phylogenomics reveals the evolutionary origins of lichenization in chlorophyte algae.</title>
        <authorList>
            <person name="Puginier C."/>
            <person name="Libourel C."/>
            <person name="Otte J."/>
            <person name="Skaloud P."/>
            <person name="Haon M."/>
            <person name="Grisel S."/>
            <person name="Petersen M."/>
            <person name="Berrin J.G."/>
            <person name="Delaux P.M."/>
            <person name="Dal Grande F."/>
            <person name="Keller J."/>
        </authorList>
    </citation>
    <scope>NUCLEOTIDE SEQUENCE [LARGE SCALE GENOMIC DNA]</scope>
    <source>
        <strain evidence="2 3">SAG 245.80</strain>
    </source>
</reference>
<gene>
    <name evidence="2" type="ORF">WJX81_001516</name>
</gene>
<name>A0AAW1QYG8_9CHLO</name>
<evidence type="ECO:0000313" key="2">
    <source>
        <dbReference type="EMBL" id="KAK9826355.1"/>
    </source>
</evidence>
<feature type="region of interest" description="Disordered" evidence="1">
    <location>
        <begin position="1"/>
        <end position="27"/>
    </location>
</feature>
<sequence>MRSGQSLTYRRSDTRRTGTASSPASVRGVGARTEAPFLASVPLLARALRFERVSALNLDCEGCEYALADDMAAGDSDFFLRVDQLALEVHAALPWARSAAHAAALGRLAAATSAAGLELASAEMTPCAPEHEALGCHQAMVAAGHPCQTGRMCQNLLCARRPQHFDKGQFLDQAVSQRPTSCWSK</sequence>